<feature type="region of interest" description="Disordered" evidence="1">
    <location>
        <begin position="93"/>
        <end position="159"/>
    </location>
</feature>
<keyword evidence="3" id="KW-1185">Reference proteome</keyword>
<evidence type="ECO:0000313" key="3">
    <source>
        <dbReference type="Proteomes" id="UP000601435"/>
    </source>
</evidence>
<name>A0A813B057_9DINO</name>
<reference evidence="2" key="1">
    <citation type="submission" date="2021-02" db="EMBL/GenBank/DDBJ databases">
        <authorList>
            <person name="Dougan E. K."/>
            <person name="Rhodes N."/>
            <person name="Thang M."/>
            <person name="Chan C."/>
        </authorList>
    </citation>
    <scope>NUCLEOTIDE SEQUENCE</scope>
</reference>
<feature type="compositionally biased region" description="Basic and acidic residues" evidence="1">
    <location>
        <begin position="30"/>
        <end position="40"/>
    </location>
</feature>
<feature type="compositionally biased region" description="Basic and acidic residues" evidence="1">
    <location>
        <begin position="129"/>
        <end position="145"/>
    </location>
</feature>
<proteinExistence type="predicted"/>
<dbReference type="AlphaFoldDB" id="A0A813B057"/>
<sequence>MHLLRAKPVAGAPRPRSAMRPAADPDDMEDLLRHVRRGVEARTQTQDQEGTSSGQNTSKAQLARCQSGATVAQEEPPVALPRAAVRGRYVFSSGSSILGSGQRLGAPSEPSDAMVSPRPMDFASRRPRGRNEDGGHATSKIEARQAAEAMAAECDEVEI</sequence>
<gene>
    <name evidence="2" type="primary">DNAH1</name>
    <name evidence="2" type="ORF">SNEC2469_LOCUS29298</name>
</gene>
<dbReference type="Proteomes" id="UP000601435">
    <property type="component" value="Unassembled WGS sequence"/>
</dbReference>
<accession>A0A813B057</accession>
<feature type="compositionally biased region" description="Polar residues" evidence="1">
    <location>
        <begin position="42"/>
        <end position="60"/>
    </location>
</feature>
<organism evidence="2 3">
    <name type="scientific">Symbiodinium necroappetens</name>
    <dbReference type="NCBI Taxonomy" id="1628268"/>
    <lineage>
        <taxon>Eukaryota</taxon>
        <taxon>Sar</taxon>
        <taxon>Alveolata</taxon>
        <taxon>Dinophyceae</taxon>
        <taxon>Suessiales</taxon>
        <taxon>Symbiodiniaceae</taxon>
        <taxon>Symbiodinium</taxon>
    </lineage>
</organism>
<comment type="caution">
    <text evidence="2">The sequence shown here is derived from an EMBL/GenBank/DDBJ whole genome shotgun (WGS) entry which is preliminary data.</text>
</comment>
<evidence type="ECO:0000256" key="1">
    <source>
        <dbReference type="SAM" id="MobiDB-lite"/>
    </source>
</evidence>
<evidence type="ECO:0000313" key="2">
    <source>
        <dbReference type="EMBL" id="CAE7886158.1"/>
    </source>
</evidence>
<dbReference type="EMBL" id="CAJNJA010065585">
    <property type="protein sequence ID" value="CAE7886158.1"/>
    <property type="molecule type" value="Genomic_DNA"/>
</dbReference>
<protein>
    <submittedName>
        <fullName evidence="2">DNAH1 protein</fullName>
    </submittedName>
</protein>
<dbReference type="OrthoDB" id="10325710at2759"/>
<feature type="compositionally biased region" description="Low complexity" evidence="1">
    <location>
        <begin position="12"/>
        <end position="22"/>
    </location>
</feature>
<feature type="region of interest" description="Disordered" evidence="1">
    <location>
        <begin position="1"/>
        <end position="76"/>
    </location>
</feature>